<evidence type="ECO:0000313" key="2">
    <source>
        <dbReference type="EMBL" id="HIR09403.1"/>
    </source>
</evidence>
<feature type="transmembrane region" description="Helical" evidence="1">
    <location>
        <begin position="195"/>
        <end position="217"/>
    </location>
</feature>
<reference evidence="2" key="1">
    <citation type="submission" date="2020-10" db="EMBL/GenBank/DDBJ databases">
        <authorList>
            <person name="Gilroy R."/>
        </authorList>
    </citation>
    <scope>NUCLEOTIDE SEQUENCE</scope>
    <source>
        <strain evidence="2">ChiHjej9B8-7071</strain>
    </source>
</reference>
<evidence type="ECO:0000256" key="1">
    <source>
        <dbReference type="SAM" id="Phobius"/>
    </source>
</evidence>
<comment type="caution">
    <text evidence="2">The sequence shown here is derived from an EMBL/GenBank/DDBJ whole genome shotgun (WGS) entry which is preliminary data.</text>
</comment>
<organism evidence="2 3">
    <name type="scientific">Candidatus Avoscillospira stercoripullorum</name>
    <dbReference type="NCBI Taxonomy" id="2840709"/>
    <lineage>
        <taxon>Bacteria</taxon>
        <taxon>Bacillati</taxon>
        <taxon>Bacillota</taxon>
        <taxon>Clostridia</taxon>
        <taxon>Eubacteriales</taxon>
        <taxon>Oscillospiraceae</taxon>
        <taxon>Oscillospiraceae incertae sedis</taxon>
        <taxon>Candidatus Avoscillospira</taxon>
    </lineage>
</organism>
<evidence type="ECO:0000313" key="3">
    <source>
        <dbReference type="Proteomes" id="UP000824258"/>
    </source>
</evidence>
<dbReference type="EMBL" id="DVGD01000094">
    <property type="protein sequence ID" value="HIR09403.1"/>
    <property type="molecule type" value="Genomic_DNA"/>
</dbReference>
<feature type="transmembrane region" description="Helical" evidence="1">
    <location>
        <begin position="122"/>
        <end position="143"/>
    </location>
</feature>
<gene>
    <name evidence="2" type="ORF">IAA70_03250</name>
</gene>
<proteinExistence type="predicted"/>
<dbReference type="AlphaFoldDB" id="A0A9D1A7K8"/>
<name>A0A9D1A7K8_9FIRM</name>
<keyword evidence="1" id="KW-0812">Transmembrane</keyword>
<sequence length="226" mass="25065">MDNSGRVARFLQAWREDYIYQTLAGAAMSFGITVLFALYHGYLGLRYGSVWHESIGIFYLLLMVIRGSILLTEKRSQVRAQAAQHACRQRTFLISSILLLVLDLALIAPISMMAVLDKPVSIGLIPAIAMAAYTTWKITMASIHVARQRRRPSGNILVAELRTVNFIDALVAILTLQNTLIMVNKHASGKNAMLPLSAASSAVIYAVIVCITVRMLWKGLMEKKFP</sequence>
<feature type="transmembrane region" description="Helical" evidence="1">
    <location>
        <begin position="164"/>
        <end position="183"/>
    </location>
</feature>
<keyword evidence="1" id="KW-0472">Membrane</keyword>
<dbReference type="Proteomes" id="UP000824258">
    <property type="component" value="Unassembled WGS sequence"/>
</dbReference>
<feature type="transmembrane region" description="Helical" evidence="1">
    <location>
        <begin position="92"/>
        <end position="116"/>
    </location>
</feature>
<reference evidence="2" key="2">
    <citation type="journal article" date="2021" name="PeerJ">
        <title>Extensive microbial diversity within the chicken gut microbiome revealed by metagenomics and culture.</title>
        <authorList>
            <person name="Gilroy R."/>
            <person name="Ravi A."/>
            <person name="Getino M."/>
            <person name="Pursley I."/>
            <person name="Horton D.L."/>
            <person name="Alikhan N.F."/>
            <person name="Baker D."/>
            <person name="Gharbi K."/>
            <person name="Hall N."/>
            <person name="Watson M."/>
            <person name="Adriaenssens E.M."/>
            <person name="Foster-Nyarko E."/>
            <person name="Jarju S."/>
            <person name="Secka A."/>
            <person name="Antonio M."/>
            <person name="Oren A."/>
            <person name="Chaudhuri R.R."/>
            <person name="La Ragione R."/>
            <person name="Hildebrand F."/>
            <person name="Pallen M.J."/>
        </authorList>
    </citation>
    <scope>NUCLEOTIDE SEQUENCE</scope>
    <source>
        <strain evidence="2">ChiHjej9B8-7071</strain>
    </source>
</reference>
<feature type="transmembrane region" description="Helical" evidence="1">
    <location>
        <begin position="20"/>
        <end position="42"/>
    </location>
</feature>
<keyword evidence="1" id="KW-1133">Transmembrane helix</keyword>
<accession>A0A9D1A7K8</accession>
<protein>
    <submittedName>
        <fullName evidence="2">Uncharacterized protein</fullName>
    </submittedName>
</protein>
<feature type="transmembrane region" description="Helical" evidence="1">
    <location>
        <begin position="54"/>
        <end position="71"/>
    </location>
</feature>